<comment type="caution">
    <text evidence="5">The sequence shown here is derived from an EMBL/GenBank/DDBJ whole genome shotgun (WGS) entry which is preliminary data.</text>
</comment>
<protein>
    <submittedName>
        <fullName evidence="5">Helix-turn-helix transcriptional regulator</fullName>
    </submittedName>
</protein>
<evidence type="ECO:0000313" key="6">
    <source>
        <dbReference type="Proteomes" id="UP001589585"/>
    </source>
</evidence>
<dbReference type="Gene3D" id="1.10.10.60">
    <property type="entry name" value="Homeodomain-like"/>
    <property type="match status" value="2"/>
</dbReference>
<evidence type="ECO:0000256" key="1">
    <source>
        <dbReference type="ARBA" id="ARBA00023015"/>
    </source>
</evidence>
<keyword evidence="6" id="KW-1185">Reference proteome</keyword>
<dbReference type="PROSITE" id="PS01124">
    <property type="entry name" value="HTH_ARAC_FAMILY_2"/>
    <property type="match status" value="1"/>
</dbReference>
<dbReference type="Proteomes" id="UP001589585">
    <property type="component" value="Unassembled WGS sequence"/>
</dbReference>
<name>A0ABV5FEZ4_9FLAO</name>
<dbReference type="SUPFAM" id="SSF46689">
    <property type="entry name" value="Homeodomain-like"/>
    <property type="match status" value="2"/>
</dbReference>
<reference evidence="5 6" key="1">
    <citation type="submission" date="2024-09" db="EMBL/GenBank/DDBJ databases">
        <authorList>
            <person name="Sun Q."/>
            <person name="Mori K."/>
        </authorList>
    </citation>
    <scope>NUCLEOTIDE SEQUENCE [LARGE SCALE GENOMIC DNA]</scope>
    <source>
        <strain evidence="5 6">CECT 8622</strain>
    </source>
</reference>
<accession>A0ABV5FEZ4</accession>
<evidence type="ECO:0000313" key="5">
    <source>
        <dbReference type="EMBL" id="MFB9058021.1"/>
    </source>
</evidence>
<evidence type="ECO:0000259" key="4">
    <source>
        <dbReference type="PROSITE" id="PS01124"/>
    </source>
</evidence>
<dbReference type="PROSITE" id="PS00041">
    <property type="entry name" value="HTH_ARAC_FAMILY_1"/>
    <property type="match status" value="1"/>
</dbReference>
<dbReference type="InterPro" id="IPR009057">
    <property type="entry name" value="Homeodomain-like_sf"/>
</dbReference>
<dbReference type="InterPro" id="IPR018062">
    <property type="entry name" value="HTH_AraC-typ_CS"/>
</dbReference>
<dbReference type="PANTHER" id="PTHR47893:SF1">
    <property type="entry name" value="REGULATORY PROTEIN PCHR"/>
    <property type="match status" value="1"/>
</dbReference>
<gene>
    <name evidence="5" type="ORF">ACFFU9_14845</name>
</gene>
<dbReference type="PANTHER" id="PTHR47893">
    <property type="entry name" value="REGULATORY PROTEIN PCHR"/>
    <property type="match status" value="1"/>
</dbReference>
<dbReference type="Pfam" id="PF12833">
    <property type="entry name" value="HTH_18"/>
    <property type="match status" value="1"/>
</dbReference>
<dbReference type="InterPro" id="IPR053142">
    <property type="entry name" value="PchR_regulatory_protein"/>
</dbReference>
<dbReference type="EMBL" id="JBHMFC010000103">
    <property type="protein sequence ID" value="MFB9058021.1"/>
    <property type="molecule type" value="Genomic_DNA"/>
</dbReference>
<dbReference type="SMART" id="SM00342">
    <property type="entry name" value="HTH_ARAC"/>
    <property type="match status" value="1"/>
</dbReference>
<keyword evidence="1" id="KW-0805">Transcription regulation</keyword>
<proteinExistence type="predicted"/>
<dbReference type="RefSeq" id="WP_379862267.1">
    <property type="nucleotide sequence ID" value="NZ_JBHMFC010000103.1"/>
</dbReference>
<keyword evidence="3" id="KW-0804">Transcription</keyword>
<feature type="domain" description="HTH araC/xylS-type" evidence="4">
    <location>
        <begin position="230"/>
        <end position="328"/>
    </location>
</feature>
<keyword evidence="2" id="KW-0238">DNA-binding</keyword>
<dbReference type="InterPro" id="IPR018060">
    <property type="entry name" value="HTH_AraC"/>
</dbReference>
<evidence type="ECO:0000256" key="3">
    <source>
        <dbReference type="ARBA" id="ARBA00023163"/>
    </source>
</evidence>
<sequence>MENKRREIESFKEVDLRKKNLSLELYLSREVRRCEHCGLIKVDYQVLPEYGKGTITTFYLDGVMITVNDFIFHQNFIFHKALTIQALYLSFMLKGEMLIKFHNTSEEVAYEESDSFMAYIEAFDSVLKIYGNTAFKEVNLIITSDFLKKYGLNEAASFKKLTDQNLILPIGDTMFPVVGALELDYGKGLVQRLFLEAKVLEIVAMQLENYKKPPLSNMRLSISKPIKKLYHLKQFLKDNLDKNYSQHELAEKIGLSEYILKLEFKRLFNCTVNQYYYSEKMEKAKYLLQHTDWPIYQIAEAVGYKNATHFSAAFKRFYKDTPKACRVNV</sequence>
<evidence type="ECO:0000256" key="2">
    <source>
        <dbReference type="ARBA" id="ARBA00023125"/>
    </source>
</evidence>
<organism evidence="5 6">
    <name type="scientific">Mariniflexile ostreae</name>
    <dbReference type="NCBI Taxonomy" id="1520892"/>
    <lineage>
        <taxon>Bacteria</taxon>
        <taxon>Pseudomonadati</taxon>
        <taxon>Bacteroidota</taxon>
        <taxon>Flavobacteriia</taxon>
        <taxon>Flavobacteriales</taxon>
        <taxon>Flavobacteriaceae</taxon>
        <taxon>Mariniflexile</taxon>
    </lineage>
</organism>